<evidence type="ECO:0000313" key="2">
    <source>
        <dbReference type="EMBL" id="ANN74217.1"/>
    </source>
</evidence>
<keyword evidence="2" id="KW-0378">Hydrolase</keyword>
<feature type="domain" description="Xaa-Pro dipeptidyl-peptidase-like" evidence="1">
    <location>
        <begin position="23"/>
        <end position="102"/>
    </location>
</feature>
<dbReference type="InterPro" id="IPR000383">
    <property type="entry name" value="Xaa-Pro-like_dom"/>
</dbReference>
<dbReference type="Pfam" id="PF02129">
    <property type="entry name" value="Peptidase_S15"/>
    <property type="match status" value="1"/>
</dbReference>
<proteinExistence type="predicted"/>
<name>A0A193G2I8_9BORD</name>
<evidence type="ECO:0000313" key="3">
    <source>
        <dbReference type="Proteomes" id="UP000092213"/>
    </source>
</evidence>
<evidence type="ECO:0000259" key="1">
    <source>
        <dbReference type="Pfam" id="PF02129"/>
    </source>
</evidence>
<dbReference type="PANTHER" id="PTHR42103">
    <property type="entry name" value="ALPHA/BETA-HYDROLASES SUPERFAMILY PROTEIN"/>
    <property type="match status" value="1"/>
</dbReference>
<accession>A0A193G2I8</accession>
<dbReference type="EMBL" id="CP016171">
    <property type="protein sequence ID" value="ANN74217.1"/>
    <property type="molecule type" value="Genomic_DNA"/>
</dbReference>
<protein>
    <submittedName>
        <fullName evidence="2">Alpha/beta hydrolase</fullName>
    </submittedName>
</protein>
<dbReference type="Proteomes" id="UP000092213">
    <property type="component" value="Chromosome"/>
</dbReference>
<dbReference type="AlphaFoldDB" id="A0A193G2I8"/>
<dbReference type="SUPFAM" id="SSF53474">
    <property type="entry name" value="alpha/beta-Hydrolases"/>
    <property type="match status" value="1"/>
</dbReference>
<reference evidence="2 3" key="1">
    <citation type="submission" date="2016-06" db="EMBL/GenBank/DDBJ databases">
        <title>Complete genome sequences of Bordetella bronchialis and Bordetella flabilis.</title>
        <authorList>
            <person name="LiPuma J.J."/>
            <person name="Spilker T."/>
        </authorList>
    </citation>
    <scope>NUCLEOTIDE SEQUENCE [LARGE SCALE GENOMIC DNA]</scope>
    <source>
        <strain evidence="2 3">AU17976</strain>
    </source>
</reference>
<dbReference type="InterPro" id="IPR029058">
    <property type="entry name" value="AB_hydrolase_fold"/>
</dbReference>
<organism evidence="2 3">
    <name type="scientific">Bordetella bronchialis</name>
    <dbReference type="NCBI Taxonomy" id="463025"/>
    <lineage>
        <taxon>Bacteria</taxon>
        <taxon>Pseudomonadati</taxon>
        <taxon>Pseudomonadota</taxon>
        <taxon>Betaproteobacteria</taxon>
        <taxon>Burkholderiales</taxon>
        <taxon>Alcaligenaceae</taxon>
        <taxon>Bordetella</taxon>
    </lineage>
</organism>
<sequence>MTARTEILEFNGLAGRIDCAVDWPEGTPRGWALVLHPHPLHEGTRDNKVVTTVARACVQQGLVALRPDFRGVRASAGSFDKARGETADMHELVGQWLERQPELAATPWVLAGFSFGTAVAAQLDGALADGGMPRPAALILAGAAVWRFQFREVALPEDTLIVHGEQDEVVPLQELFDWTRERSAPVVVIPGATHFFHGKLLLLRQLVLTRLARTFPDASAT</sequence>
<dbReference type="PANTHER" id="PTHR42103:SF2">
    <property type="entry name" value="AB HYDROLASE-1 DOMAIN-CONTAINING PROTEIN"/>
    <property type="match status" value="1"/>
</dbReference>
<dbReference type="Gene3D" id="3.40.50.1820">
    <property type="entry name" value="alpha/beta hydrolase"/>
    <property type="match status" value="1"/>
</dbReference>
<dbReference type="GO" id="GO:0016787">
    <property type="term" value="F:hydrolase activity"/>
    <property type="evidence" value="ECO:0007669"/>
    <property type="project" value="UniProtKB-KW"/>
</dbReference>
<dbReference type="STRING" id="463025.BAU08_25220"/>
<gene>
    <name evidence="2" type="ORF">BAU08_25220</name>
</gene>
<dbReference type="RefSeq" id="WP_066672265.1">
    <property type="nucleotide sequence ID" value="NZ_CP016171.1"/>
</dbReference>